<dbReference type="InterPro" id="IPR000172">
    <property type="entry name" value="GMC_OxRdtase_N"/>
</dbReference>
<feature type="signal peptide" evidence="8">
    <location>
        <begin position="1"/>
        <end position="28"/>
    </location>
</feature>
<keyword evidence="11" id="KW-1185">Reference proteome</keyword>
<dbReference type="EMBL" id="VOIH02000012">
    <property type="protein sequence ID" value="KAF3431475.1"/>
    <property type="molecule type" value="Genomic_DNA"/>
</dbReference>
<dbReference type="Gene3D" id="3.50.50.60">
    <property type="entry name" value="FAD/NAD(P)-binding domain"/>
    <property type="match status" value="1"/>
</dbReference>
<keyword evidence="5 6" id="KW-0274">FAD</keyword>
<dbReference type="Gene3D" id="3.30.410.40">
    <property type="match status" value="1"/>
</dbReference>
<dbReference type="PANTHER" id="PTHR45968">
    <property type="entry name" value="OSJNBA0019K04.7 PROTEIN"/>
    <property type="match status" value="1"/>
</dbReference>
<name>A0A8K0DPD8_9ROSA</name>
<organism evidence="10 11">
    <name type="scientific">Rhamnella rubrinervis</name>
    <dbReference type="NCBI Taxonomy" id="2594499"/>
    <lineage>
        <taxon>Eukaryota</taxon>
        <taxon>Viridiplantae</taxon>
        <taxon>Streptophyta</taxon>
        <taxon>Embryophyta</taxon>
        <taxon>Tracheophyta</taxon>
        <taxon>Spermatophyta</taxon>
        <taxon>Magnoliopsida</taxon>
        <taxon>eudicotyledons</taxon>
        <taxon>Gunneridae</taxon>
        <taxon>Pentapetalae</taxon>
        <taxon>rosids</taxon>
        <taxon>fabids</taxon>
        <taxon>Rosales</taxon>
        <taxon>Rhamnaceae</taxon>
        <taxon>rhamnoid group</taxon>
        <taxon>Rhamneae</taxon>
        <taxon>Rhamnella</taxon>
    </lineage>
</organism>
<dbReference type="InterPro" id="IPR007867">
    <property type="entry name" value="GMC_OxRtase_C"/>
</dbReference>
<keyword evidence="3" id="KW-0285">Flavoprotein</keyword>
<evidence type="ECO:0000256" key="7">
    <source>
        <dbReference type="PIRSR" id="PIRSR000137-3"/>
    </source>
</evidence>
<proteinExistence type="inferred from homology"/>
<accession>A0A8K0DPD8</accession>
<dbReference type="SUPFAM" id="SSF54373">
    <property type="entry name" value="FAD-linked reductases, C-terminal domain"/>
    <property type="match status" value="1"/>
</dbReference>
<dbReference type="AlphaFoldDB" id="A0A8K0DPD8"/>
<protein>
    <recommendedName>
        <fullName evidence="9">Glucose-methanol-choline oxidoreductase N-terminal domain-containing protein</fullName>
    </recommendedName>
</protein>
<dbReference type="OrthoDB" id="269227at2759"/>
<dbReference type="SUPFAM" id="SSF51905">
    <property type="entry name" value="FAD/NAD(P)-binding domain"/>
    <property type="match status" value="1"/>
</dbReference>
<dbReference type="GO" id="GO:0050660">
    <property type="term" value="F:flavin adenine dinucleotide binding"/>
    <property type="evidence" value="ECO:0007669"/>
    <property type="project" value="InterPro"/>
</dbReference>
<dbReference type="Proteomes" id="UP000796880">
    <property type="component" value="Unassembled WGS sequence"/>
</dbReference>
<feature type="binding site" evidence="6">
    <location>
        <position position="126"/>
    </location>
    <ligand>
        <name>FAD</name>
        <dbReference type="ChEBI" id="CHEBI:57692"/>
    </ligand>
</feature>
<gene>
    <name evidence="10" type="ORF">FNV43_RR26206</name>
</gene>
<comment type="caution">
    <text evidence="10">The sequence shown here is derived from an EMBL/GenBank/DDBJ whole genome shotgun (WGS) entry which is preliminary data.</text>
</comment>
<sequence>MELPKIVHGHRLLSALIFLLIDLSLCSSSLPQGKTLPCMISDPKEVSGKSFDYIVVGGGTAGCPLAATLSERFSVLLVERGGSPYENPLIMTKSNYGFSLIQTDEYASVAQSFISKDGIKNLRGRVLGGSSALNGGFYSRASEDFVKRVGWDKKLVRDAYKWVESRIVFKPELTPWQTVAEFSFLEQGILPYNGFSLDHIQGTKVGGSIFDECGKRHTSADLLQAGNSNNITILLNATVKSLIIHHKANGTERIAYGIRFIRSDGTSPETYKAYLNRSGNLSSKGDIILAAGALGSPQILLLSGIGPYKHLKNFSIPLVHNLKKVGHAMKDEPGIALLMDSKPQNRQPDAPQVVGITDDFKIIIQALILPTSFNTTIMPISTKLAFPASKGKLKLINTDPRQNPSVQFNYLTEEEDSEGCAKMVQLLERVARSESIALFLGMEHKNNHMLSGQEELRRFCKENVRTFYHYHGGCNVGSVVDNDYKVFGVQGLRVVDGSTFSESPGTNPMATLLMLGRYQGIKILEEREN</sequence>
<comment type="similarity">
    <text evidence="2">Belongs to the GMC oxidoreductase family.</text>
</comment>
<feature type="chain" id="PRO_5035431001" description="Glucose-methanol-choline oxidoreductase N-terminal domain-containing protein" evidence="8">
    <location>
        <begin position="29"/>
        <end position="529"/>
    </location>
</feature>
<feature type="disulfide bond" evidence="7">
    <location>
        <begin position="420"/>
        <end position="460"/>
    </location>
</feature>
<evidence type="ECO:0000256" key="2">
    <source>
        <dbReference type="ARBA" id="ARBA00010790"/>
    </source>
</evidence>
<keyword evidence="4 8" id="KW-0732">Signal</keyword>
<feature type="domain" description="Glucose-methanol-choline oxidoreductase N-terminal" evidence="9">
    <location>
        <begin position="292"/>
        <end position="306"/>
    </location>
</feature>
<dbReference type="InterPro" id="IPR036188">
    <property type="entry name" value="FAD/NAD-bd_sf"/>
</dbReference>
<evidence type="ECO:0000256" key="6">
    <source>
        <dbReference type="PIRSR" id="PIRSR000137-2"/>
    </source>
</evidence>
<evidence type="ECO:0000256" key="3">
    <source>
        <dbReference type="ARBA" id="ARBA00022630"/>
    </source>
</evidence>
<dbReference type="PIRSF" id="PIRSF000137">
    <property type="entry name" value="Alcohol_oxidase"/>
    <property type="match status" value="1"/>
</dbReference>
<dbReference type="PANTHER" id="PTHR45968:SF19">
    <property type="entry name" value="GLUCOSE-METHANOL-CHOLINE (GMC) OXIDOREDUCTASE FAMILY PROTEIN"/>
    <property type="match status" value="1"/>
</dbReference>
<evidence type="ECO:0000313" key="11">
    <source>
        <dbReference type="Proteomes" id="UP000796880"/>
    </source>
</evidence>
<feature type="binding site" evidence="6">
    <location>
        <position position="239"/>
    </location>
    <ligand>
        <name>FAD</name>
        <dbReference type="ChEBI" id="CHEBI:57692"/>
    </ligand>
</feature>
<reference evidence="10" key="1">
    <citation type="submission" date="2020-03" db="EMBL/GenBank/DDBJ databases">
        <title>A high-quality chromosome-level genome assembly of a woody plant with both climbing and erect habits, Rhamnella rubrinervis.</title>
        <authorList>
            <person name="Lu Z."/>
            <person name="Yang Y."/>
            <person name="Zhu X."/>
            <person name="Sun Y."/>
        </authorList>
    </citation>
    <scope>NUCLEOTIDE SEQUENCE</scope>
    <source>
        <strain evidence="10">BYM</strain>
        <tissue evidence="10">Leaf</tissue>
    </source>
</reference>
<evidence type="ECO:0000313" key="10">
    <source>
        <dbReference type="EMBL" id="KAF3431475.1"/>
    </source>
</evidence>
<dbReference type="Pfam" id="PF05199">
    <property type="entry name" value="GMC_oxred_C"/>
    <property type="match status" value="1"/>
</dbReference>
<comment type="cofactor">
    <cofactor evidence="1 6">
        <name>FAD</name>
        <dbReference type="ChEBI" id="CHEBI:57692"/>
    </cofactor>
</comment>
<evidence type="ECO:0000256" key="8">
    <source>
        <dbReference type="SAM" id="SignalP"/>
    </source>
</evidence>
<dbReference type="PROSITE" id="PS00624">
    <property type="entry name" value="GMC_OXRED_2"/>
    <property type="match status" value="1"/>
</dbReference>
<dbReference type="GO" id="GO:0016614">
    <property type="term" value="F:oxidoreductase activity, acting on CH-OH group of donors"/>
    <property type="evidence" value="ECO:0007669"/>
    <property type="project" value="InterPro"/>
</dbReference>
<evidence type="ECO:0000259" key="9">
    <source>
        <dbReference type="PROSITE" id="PS00624"/>
    </source>
</evidence>
<evidence type="ECO:0000256" key="4">
    <source>
        <dbReference type="ARBA" id="ARBA00022729"/>
    </source>
</evidence>
<dbReference type="Pfam" id="PF00732">
    <property type="entry name" value="GMC_oxred_N"/>
    <property type="match status" value="1"/>
</dbReference>
<feature type="binding site" evidence="6">
    <location>
        <position position="497"/>
    </location>
    <ligand>
        <name>FAD</name>
        <dbReference type="ChEBI" id="CHEBI:57692"/>
    </ligand>
</feature>
<evidence type="ECO:0000256" key="5">
    <source>
        <dbReference type="ARBA" id="ARBA00022827"/>
    </source>
</evidence>
<dbReference type="InterPro" id="IPR051871">
    <property type="entry name" value="GMC_Oxidoreductase-Related"/>
</dbReference>
<evidence type="ECO:0000256" key="1">
    <source>
        <dbReference type="ARBA" id="ARBA00001974"/>
    </source>
</evidence>
<dbReference type="InterPro" id="IPR012132">
    <property type="entry name" value="GMC_OxRdtase"/>
</dbReference>
<keyword evidence="7" id="KW-1015">Disulfide bond</keyword>